<dbReference type="SUPFAM" id="SSF50405">
    <property type="entry name" value="Actin-crosslinking proteins"/>
    <property type="match status" value="1"/>
</dbReference>
<dbReference type="SUPFAM" id="SSF55961">
    <property type="entry name" value="Bet v1-like"/>
    <property type="match status" value="1"/>
</dbReference>
<evidence type="ECO:0008006" key="3">
    <source>
        <dbReference type="Google" id="ProtNLM"/>
    </source>
</evidence>
<dbReference type="EMBL" id="VWRR01000015">
    <property type="protein sequence ID" value="KAF6001233.1"/>
    <property type="molecule type" value="Genomic_DNA"/>
</dbReference>
<organism evidence="1 2">
    <name type="scientific">Cyanidiococcus yangmingshanensis</name>
    <dbReference type="NCBI Taxonomy" id="2690220"/>
    <lineage>
        <taxon>Eukaryota</taxon>
        <taxon>Rhodophyta</taxon>
        <taxon>Bangiophyceae</taxon>
        <taxon>Cyanidiales</taxon>
        <taxon>Cyanidiaceae</taxon>
        <taxon>Cyanidiococcus</taxon>
    </lineage>
</organism>
<dbReference type="InterPro" id="IPR023393">
    <property type="entry name" value="START-like_dom_sf"/>
</dbReference>
<comment type="caution">
    <text evidence="1">The sequence shown here is derived from an EMBL/GenBank/DDBJ whole genome shotgun (WGS) entry which is preliminary data.</text>
</comment>
<protein>
    <recommendedName>
        <fullName evidence="3">START domain-containing protein</fullName>
    </recommendedName>
</protein>
<dbReference type="Gene3D" id="2.80.10.50">
    <property type="match status" value="1"/>
</dbReference>
<dbReference type="Proteomes" id="UP000530660">
    <property type="component" value="Unassembled WGS sequence"/>
</dbReference>
<sequence length="472" mass="54039">MHAPDVDSNPWKLTDLHQRSLHLEQDVGISEPGAASLEETNSVTQMMVTFEPFGDRTPKAYTHIRVGTRYLSVNPSSGKVSANRTRPSYWECFQLEPLPTHGIDRPLHRVYAFSAFLRARNSCDSQGGWLWCTVLFSGQLVALPWEPRLSSNKRFDVIRPAPFFFEYSDASRTVLLRDVSGRYLHATEDGGKHVVAYSFFRQVAEQFAVRACPRNLIHLESRWGYLSIDHSRKSQNGIVNVRCDRKRADSWETFQIVPVICTGSLTEWWHTRDAQENATLSKESRLADSFRIETTIELRDGTRRIVKASATIPGIAKELAFRTVTDYDHYGNFCRGVAVCRTVESHQSERGKVSLIRTTQSRSLWIFTVKAQMLLRVEECKDRGEVCFVFISGQGVRRYAARWDIHENLELYGDSTELRTPACFMSLTIDFQPVIYIPKNWLDAMAISAAKDAVHDMIRECKARTQLFQNQK</sequence>
<dbReference type="OrthoDB" id="10412649at2759"/>
<evidence type="ECO:0000313" key="2">
    <source>
        <dbReference type="Proteomes" id="UP000530660"/>
    </source>
</evidence>
<reference evidence="1 2" key="1">
    <citation type="journal article" date="2020" name="J. Phycol.">
        <title>Comparative genome analysis reveals Cyanidiococcus gen. nov., a new extremophilic red algal genus sister to Cyanidioschyzon (Cyanidioschyzonaceae, Rhodophyta).</title>
        <authorList>
            <person name="Liu S.-L."/>
            <person name="Chiang Y.-R."/>
            <person name="Yoon H.S."/>
            <person name="Fu H.-Y."/>
        </authorList>
    </citation>
    <scope>NUCLEOTIDE SEQUENCE [LARGE SCALE GENOMIC DNA]</scope>
    <source>
        <strain evidence="1 2">THAL066</strain>
    </source>
</reference>
<gene>
    <name evidence="1" type="ORF">F1559_001469</name>
</gene>
<dbReference type="AlphaFoldDB" id="A0A7J7IDR2"/>
<evidence type="ECO:0000313" key="1">
    <source>
        <dbReference type="EMBL" id="KAF6001233.1"/>
    </source>
</evidence>
<name>A0A7J7IDR2_9RHOD</name>
<accession>A0A7J7IDR2</accession>
<keyword evidence="2" id="KW-1185">Reference proteome</keyword>
<dbReference type="Gene3D" id="3.30.530.20">
    <property type="match status" value="1"/>
</dbReference>
<dbReference type="CDD" id="cd00257">
    <property type="entry name" value="beta-trefoil_FSCN-like"/>
    <property type="match status" value="2"/>
</dbReference>
<proteinExistence type="predicted"/>
<dbReference type="InterPro" id="IPR008999">
    <property type="entry name" value="Actin-crosslinking"/>
</dbReference>